<dbReference type="EMBL" id="VWXC01000001">
    <property type="protein sequence ID" value="NIG17307.1"/>
    <property type="molecule type" value="Genomic_DNA"/>
</dbReference>
<dbReference type="InterPro" id="IPR010982">
    <property type="entry name" value="Lambda_DNA-bd_dom_sf"/>
</dbReference>
<dbReference type="SUPFAM" id="SSF47413">
    <property type="entry name" value="lambda repressor-like DNA-binding domains"/>
    <property type="match status" value="1"/>
</dbReference>
<evidence type="ECO:0000256" key="1">
    <source>
        <dbReference type="SAM" id="MobiDB-lite"/>
    </source>
</evidence>
<protein>
    <submittedName>
        <fullName evidence="2">HigA family addiction module antidote protein</fullName>
    </submittedName>
</protein>
<organism evidence="2 3">
    <name type="scientific">Candidatus Pantoea communis</name>
    <dbReference type="NCBI Taxonomy" id="2608354"/>
    <lineage>
        <taxon>Bacteria</taxon>
        <taxon>Pseudomonadati</taxon>
        <taxon>Pseudomonadota</taxon>
        <taxon>Gammaproteobacteria</taxon>
        <taxon>Enterobacterales</taxon>
        <taxon>Erwiniaceae</taxon>
        <taxon>Pantoea</taxon>
    </lineage>
</organism>
<reference evidence="2 3" key="1">
    <citation type="journal article" date="2019" name="bioRxiv">
        <title>Bacteria contribute to plant secondary compound degradation in a generalist herbivore system.</title>
        <authorList>
            <person name="Francoeur C.B."/>
            <person name="Khadempour L."/>
            <person name="Moreira-Soto R.D."/>
            <person name="Gotting K."/>
            <person name="Book A.J."/>
            <person name="Pinto-Tomas A.A."/>
            <person name="Keefover-Ring K."/>
            <person name="Currie C.R."/>
        </authorList>
    </citation>
    <scope>NUCLEOTIDE SEQUENCE [LARGE SCALE GENOMIC DNA]</scope>
    <source>
        <strain evidence="2">Al-1710</strain>
    </source>
</reference>
<comment type="caution">
    <text evidence="2">The sequence shown here is derived from an EMBL/GenBank/DDBJ whole genome shotgun (WGS) entry which is preliminary data.</text>
</comment>
<proteinExistence type="predicted"/>
<evidence type="ECO:0000313" key="3">
    <source>
        <dbReference type="Proteomes" id="UP001515780"/>
    </source>
</evidence>
<name>A0ABX0RIY9_9GAMM</name>
<keyword evidence="3" id="KW-1185">Reference proteome</keyword>
<dbReference type="Proteomes" id="UP001515780">
    <property type="component" value="Unassembled WGS sequence"/>
</dbReference>
<evidence type="ECO:0000313" key="2">
    <source>
        <dbReference type="EMBL" id="NIG17307.1"/>
    </source>
</evidence>
<dbReference type="InterPro" id="IPR013430">
    <property type="entry name" value="Toxin_antidote_HigA"/>
</dbReference>
<dbReference type="Gene3D" id="1.10.260.40">
    <property type="entry name" value="lambda repressor-like DNA-binding domains"/>
    <property type="match status" value="1"/>
</dbReference>
<accession>A0ABX0RIY9</accession>
<dbReference type="RefSeq" id="WP_166718854.1">
    <property type="nucleotide sequence ID" value="NZ_VWXC01000001.1"/>
</dbReference>
<feature type="region of interest" description="Disordered" evidence="1">
    <location>
        <begin position="77"/>
        <end position="102"/>
    </location>
</feature>
<sequence length="102" mass="11639">MPVILTPHPGEEIKRMLRLLNVNHNRLANDIGESSVLIDRLIRRKTQLTPNLAIKIAKAISTTPEALMEMQARHDISRARRHENAESVPIYPLPKSEDDRSE</sequence>
<gene>
    <name evidence="2" type="ORF">F3J37_01270</name>
</gene>
<dbReference type="NCBIfam" id="TIGR02607">
    <property type="entry name" value="antidote_HigA"/>
    <property type="match status" value="1"/>
</dbReference>